<organism evidence="1">
    <name type="scientific">Capitella teleta</name>
    <name type="common">Polychaete worm</name>
    <dbReference type="NCBI Taxonomy" id="283909"/>
    <lineage>
        <taxon>Eukaryota</taxon>
        <taxon>Metazoa</taxon>
        <taxon>Spiralia</taxon>
        <taxon>Lophotrochozoa</taxon>
        <taxon>Annelida</taxon>
        <taxon>Polychaeta</taxon>
        <taxon>Sedentaria</taxon>
        <taxon>Scolecida</taxon>
        <taxon>Capitellidae</taxon>
        <taxon>Capitella</taxon>
    </lineage>
</organism>
<evidence type="ECO:0000313" key="3">
    <source>
        <dbReference type="Proteomes" id="UP000014760"/>
    </source>
</evidence>
<dbReference type="HOGENOM" id="CLU_1579994_0_0_1"/>
<evidence type="ECO:0000313" key="1">
    <source>
        <dbReference type="EMBL" id="ELU04356.1"/>
    </source>
</evidence>
<proteinExistence type="predicted"/>
<evidence type="ECO:0000313" key="2">
    <source>
        <dbReference type="EnsemblMetazoa" id="CapteP193527"/>
    </source>
</evidence>
<reference evidence="1 3" key="2">
    <citation type="journal article" date="2013" name="Nature">
        <title>Insights into bilaterian evolution from three spiralian genomes.</title>
        <authorList>
            <person name="Simakov O."/>
            <person name="Marletaz F."/>
            <person name="Cho S.J."/>
            <person name="Edsinger-Gonzales E."/>
            <person name="Havlak P."/>
            <person name="Hellsten U."/>
            <person name="Kuo D.H."/>
            <person name="Larsson T."/>
            <person name="Lv J."/>
            <person name="Arendt D."/>
            <person name="Savage R."/>
            <person name="Osoegawa K."/>
            <person name="de Jong P."/>
            <person name="Grimwood J."/>
            <person name="Chapman J.A."/>
            <person name="Shapiro H."/>
            <person name="Aerts A."/>
            <person name="Otillar R.P."/>
            <person name="Terry A.Y."/>
            <person name="Boore J.L."/>
            <person name="Grigoriev I.V."/>
            <person name="Lindberg D.R."/>
            <person name="Seaver E.C."/>
            <person name="Weisblat D.A."/>
            <person name="Putnam N.H."/>
            <person name="Rokhsar D.S."/>
        </authorList>
    </citation>
    <scope>NUCLEOTIDE SEQUENCE</scope>
    <source>
        <strain evidence="1 3">I ESC-2004</strain>
    </source>
</reference>
<name>R7UE37_CAPTE</name>
<sequence length="169" mass="19048">MEDKWPLTTSLSLATAEASAALPSLTERVHGSCTKLDSGASMHSEDSSQLRYAARSFKLHAAMNELLMESLAHIDTRVFALKEHLYQRLANRDKSCTVLDCNVTPVKDTTPLVRNIINEKINQFTLSLQEIDWASVYAHETCQEAYTVFHATFSALYNEHFPLQNKQSK</sequence>
<dbReference type="EnsemblMetazoa" id="CapteT193527">
    <property type="protein sequence ID" value="CapteP193527"/>
    <property type="gene ID" value="CapteG193527"/>
</dbReference>
<accession>R7UE37</accession>
<reference evidence="3" key="1">
    <citation type="submission" date="2012-12" db="EMBL/GenBank/DDBJ databases">
        <authorList>
            <person name="Hellsten U."/>
            <person name="Grimwood J."/>
            <person name="Chapman J.A."/>
            <person name="Shapiro H."/>
            <person name="Aerts A."/>
            <person name="Otillar R.P."/>
            <person name="Terry A.Y."/>
            <person name="Boore J.L."/>
            <person name="Simakov O."/>
            <person name="Marletaz F."/>
            <person name="Cho S.-J."/>
            <person name="Edsinger-Gonzales E."/>
            <person name="Havlak P."/>
            <person name="Kuo D.-H."/>
            <person name="Larsson T."/>
            <person name="Lv J."/>
            <person name="Arendt D."/>
            <person name="Savage R."/>
            <person name="Osoegawa K."/>
            <person name="de Jong P."/>
            <person name="Lindberg D.R."/>
            <person name="Seaver E.C."/>
            <person name="Weisblat D.A."/>
            <person name="Putnam N.H."/>
            <person name="Grigoriev I.V."/>
            <person name="Rokhsar D.S."/>
        </authorList>
    </citation>
    <scope>NUCLEOTIDE SEQUENCE</scope>
    <source>
        <strain evidence="3">I ESC-2004</strain>
    </source>
</reference>
<dbReference type="Proteomes" id="UP000014760">
    <property type="component" value="Unassembled WGS sequence"/>
</dbReference>
<dbReference type="EMBL" id="AMQN01008203">
    <property type="status" value="NOT_ANNOTATED_CDS"/>
    <property type="molecule type" value="Genomic_DNA"/>
</dbReference>
<gene>
    <name evidence="1" type="ORF">CAPTEDRAFT_193527</name>
</gene>
<keyword evidence="3" id="KW-1185">Reference proteome</keyword>
<protein>
    <submittedName>
        <fullName evidence="1 2">Uncharacterized protein</fullName>
    </submittedName>
</protein>
<dbReference type="EMBL" id="KB302404">
    <property type="protein sequence ID" value="ELU04356.1"/>
    <property type="molecule type" value="Genomic_DNA"/>
</dbReference>
<dbReference type="AlphaFoldDB" id="R7UE37"/>
<reference evidence="2" key="3">
    <citation type="submission" date="2015-06" db="UniProtKB">
        <authorList>
            <consortium name="EnsemblMetazoa"/>
        </authorList>
    </citation>
    <scope>IDENTIFICATION</scope>
</reference>